<gene>
    <name evidence="2" type="ORF">KQX54_020568</name>
</gene>
<feature type="compositionally biased region" description="Polar residues" evidence="1">
    <location>
        <begin position="163"/>
        <end position="182"/>
    </location>
</feature>
<feature type="compositionally biased region" description="Basic and acidic residues" evidence="1">
    <location>
        <begin position="197"/>
        <end position="206"/>
    </location>
</feature>
<keyword evidence="3" id="KW-1185">Reference proteome</keyword>
<dbReference type="EMBL" id="JAHXZJ010001864">
    <property type="protein sequence ID" value="KAH0550695.1"/>
    <property type="molecule type" value="Genomic_DNA"/>
</dbReference>
<sequence>MKGVGEAEEGLECEKVKIKLAGDADVAGGCVDNVWDYHIDDKNEDTDGEDDAVGGTWSCCLPCAGGGGRGPPGGLSSGVGSGSGSGNPGSLGEPESKSSIIVCHSNKRQKNQKSSITSVIKSTCKRSGSNNNSGDLDDLEALDAAVEAVATGACFPGTKGSKDNSYQNSEDSNNKDGNTQHRLSPRLHDIEEEDDEECRHTKERTYQKKSPTPSAGGTGSRAGWRSRRSVTTAGATGHQHHVIATVAVTAQAKMQAEQGSIGELRGYHNLRSRRHTLANVR</sequence>
<feature type="compositionally biased region" description="Gly residues" evidence="1">
    <location>
        <begin position="71"/>
        <end position="89"/>
    </location>
</feature>
<feature type="region of interest" description="Disordered" evidence="1">
    <location>
        <begin position="71"/>
        <end position="97"/>
    </location>
</feature>
<organism evidence="2 3">
    <name type="scientific">Cotesia glomerata</name>
    <name type="common">Lepidopteran parasitic wasp</name>
    <name type="synonym">Apanteles glomeratus</name>
    <dbReference type="NCBI Taxonomy" id="32391"/>
    <lineage>
        <taxon>Eukaryota</taxon>
        <taxon>Metazoa</taxon>
        <taxon>Ecdysozoa</taxon>
        <taxon>Arthropoda</taxon>
        <taxon>Hexapoda</taxon>
        <taxon>Insecta</taxon>
        <taxon>Pterygota</taxon>
        <taxon>Neoptera</taxon>
        <taxon>Endopterygota</taxon>
        <taxon>Hymenoptera</taxon>
        <taxon>Apocrita</taxon>
        <taxon>Ichneumonoidea</taxon>
        <taxon>Braconidae</taxon>
        <taxon>Microgastrinae</taxon>
        <taxon>Cotesia</taxon>
    </lineage>
</organism>
<dbReference type="Proteomes" id="UP000826195">
    <property type="component" value="Unassembled WGS sequence"/>
</dbReference>
<evidence type="ECO:0000313" key="2">
    <source>
        <dbReference type="EMBL" id="KAH0550695.1"/>
    </source>
</evidence>
<dbReference type="AlphaFoldDB" id="A0AAV7IEE6"/>
<accession>A0AAV7IEE6</accession>
<protein>
    <submittedName>
        <fullName evidence="2">Uncharacterized protein</fullName>
    </submittedName>
</protein>
<proteinExistence type="predicted"/>
<reference evidence="2 3" key="1">
    <citation type="journal article" date="2021" name="J. Hered.">
        <title>A chromosome-level genome assembly of the parasitoid wasp, Cotesia glomerata (Hymenoptera: Braconidae).</title>
        <authorList>
            <person name="Pinto B.J."/>
            <person name="Weis J.J."/>
            <person name="Gamble T."/>
            <person name="Ode P.J."/>
            <person name="Paul R."/>
            <person name="Zaspel J.M."/>
        </authorList>
    </citation>
    <scope>NUCLEOTIDE SEQUENCE [LARGE SCALE GENOMIC DNA]</scope>
    <source>
        <strain evidence="2">CgM1</strain>
    </source>
</reference>
<evidence type="ECO:0000313" key="3">
    <source>
        <dbReference type="Proteomes" id="UP000826195"/>
    </source>
</evidence>
<comment type="caution">
    <text evidence="2">The sequence shown here is derived from an EMBL/GenBank/DDBJ whole genome shotgun (WGS) entry which is preliminary data.</text>
</comment>
<name>A0AAV7IEE6_COTGL</name>
<evidence type="ECO:0000256" key="1">
    <source>
        <dbReference type="SAM" id="MobiDB-lite"/>
    </source>
</evidence>
<feature type="region of interest" description="Disordered" evidence="1">
    <location>
        <begin position="154"/>
        <end position="236"/>
    </location>
</feature>